<evidence type="ECO:0000313" key="4">
    <source>
        <dbReference type="EMBL" id="KAJ8981194.1"/>
    </source>
</evidence>
<protein>
    <recommendedName>
        <fullName evidence="6">DNA2/NAM7 helicase helicase domain-containing protein</fullName>
    </recommendedName>
</protein>
<evidence type="ECO:0000259" key="2">
    <source>
        <dbReference type="Pfam" id="PF13086"/>
    </source>
</evidence>
<feature type="domain" description="DNA2/NAM7 helicase helicase" evidence="2">
    <location>
        <begin position="134"/>
        <end position="249"/>
    </location>
</feature>
<dbReference type="PANTHER" id="PTHR10887">
    <property type="entry name" value="DNA2/NAM7 HELICASE FAMILY"/>
    <property type="match status" value="1"/>
</dbReference>
<feature type="domain" description="ZNFX1" evidence="3">
    <location>
        <begin position="3"/>
        <end position="67"/>
    </location>
</feature>
<name>A0ABQ9JTI8_9CUCU</name>
<evidence type="ECO:0008006" key="6">
    <source>
        <dbReference type="Google" id="ProtNLM"/>
    </source>
</evidence>
<sequence length="435" mass="50601">MSFKYENSKLFMFGSLVCFSRDKFRNVIFGRIVKRDTELLKNGELIVGFDNIEDISFNTDYVMIESSVYFEPYYHVLTALQRMSLEQFPMERYLIYTEGIVYAPSYLTQNVQYTVENRIIYPLYWDVNRPYYGLNDSQLDAFKAALTQEISGPGTGKTFIGLKIAQTLLENKDAWYRHSPMLVICYTNHALDQFLEGILQFTKRIVRIGQSKNEVMDKYNMRNSKRSRKSEAFYQIQRELKLCLSDLKTCDTIIGQILQYNSVIDFSLFKKVIPNYNDTWFATASKEDIKKWLLVELTGRDIEVKPTTPIAKTPSIDENKDLDSDDESLSDDNDRYVEVDDIFKEVTAAGNLESIISLKSIKSEMDLIERKINLPHGAFNMEVLQYNLYQLQLKYTYLEAKLEQVSKPSEFLNLNIQPQLMTPKTTLGLIFRMAA</sequence>
<dbReference type="InterPro" id="IPR041677">
    <property type="entry name" value="DNA2/NAM7_AAA_11"/>
</dbReference>
<dbReference type="InterPro" id="IPR045055">
    <property type="entry name" value="DNA2/NAM7-like"/>
</dbReference>
<dbReference type="PANTHER" id="PTHR10887:SF341">
    <property type="entry name" value="NFX1-TYPE ZINC FINGER-CONTAINING PROTEIN 1"/>
    <property type="match status" value="1"/>
</dbReference>
<keyword evidence="5" id="KW-1185">Reference proteome</keyword>
<reference evidence="4" key="1">
    <citation type="journal article" date="2023" name="Insect Mol. Biol.">
        <title>Genome sequencing provides insights into the evolution of gene families encoding plant cell wall-degrading enzymes in longhorned beetles.</title>
        <authorList>
            <person name="Shin N.R."/>
            <person name="Okamura Y."/>
            <person name="Kirsch R."/>
            <person name="Pauchet Y."/>
        </authorList>
    </citation>
    <scope>NUCLEOTIDE SEQUENCE</scope>
    <source>
        <strain evidence="4">MMC_N1</strain>
    </source>
</reference>
<evidence type="ECO:0000256" key="1">
    <source>
        <dbReference type="SAM" id="MobiDB-lite"/>
    </source>
</evidence>
<gene>
    <name evidence="4" type="ORF">NQ317_014838</name>
</gene>
<evidence type="ECO:0000313" key="5">
    <source>
        <dbReference type="Proteomes" id="UP001162164"/>
    </source>
</evidence>
<accession>A0ABQ9JTI8</accession>
<dbReference type="SUPFAM" id="SSF52540">
    <property type="entry name" value="P-loop containing nucleoside triphosphate hydrolases"/>
    <property type="match status" value="1"/>
</dbReference>
<proteinExistence type="predicted"/>
<dbReference type="InterPro" id="IPR057373">
    <property type="entry name" value="ZNFX1"/>
</dbReference>
<dbReference type="Pfam" id="PF25396">
    <property type="entry name" value="ZNFX1"/>
    <property type="match status" value="1"/>
</dbReference>
<dbReference type="Gene3D" id="3.40.50.300">
    <property type="entry name" value="P-loop containing nucleotide triphosphate hydrolases"/>
    <property type="match status" value="1"/>
</dbReference>
<dbReference type="Pfam" id="PF13086">
    <property type="entry name" value="AAA_11"/>
    <property type="match status" value="1"/>
</dbReference>
<comment type="caution">
    <text evidence="4">The sequence shown here is derived from an EMBL/GenBank/DDBJ whole genome shotgun (WGS) entry which is preliminary data.</text>
</comment>
<feature type="region of interest" description="Disordered" evidence="1">
    <location>
        <begin position="308"/>
        <end position="331"/>
    </location>
</feature>
<dbReference type="EMBL" id="JAPWTJ010000198">
    <property type="protein sequence ID" value="KAJ8981194.1"/>
    <property type="molecule type" value="Genomic_DNA"/>
</dbReference>
<dbReference type="InterPro" id="IPR027417">
    <property type="entry name" value="P-loop_NTPase"/>
</dbReference>
<organism evidence="4 5">
    <name type="scientific">Molorchus minor</name>
    <dbReference type="NCBI Taxonomy" id="1323400"/>
    <lineage>
        <taxon>Eukaryota</taxon>
        <taxon>Metazoa</taxon>
        <taxon>Ecdysozoa</taxon>
        <taxon>Arthropoda</taxon>
        <taxon>Hexapoda</taxon>
        <taxon>Insecta</taxon>
        <taxon>Pterygota</taxon>
        <taxon>Neoptera</taxon>
        <taxon>Endopterygota</taxon>
        <taxon>Coleoptera</taxon>
        <taxon>Polyphaga</taxon>
        <taxon>Cucujiformia</taxon>
        <taxon>Chrysomeloidea</taxon>
        <taxon>Cerambycidae</taxon>
        <taxon>Lamiinae</taxon>
        <taxon>Monochamini</taxon>
        <taxon>Molorchus</taxon>
    </lineage>
</organism>
<dbReference type="Proteomes" id="UP001162164">
    <property type="component" value="Unassembled WGS sequence"/>
</dbReference>
<evidence type="ECO:0000259" key="3">
    <source>
        <dbReference type="Pfam" id="PF25396"/>
    </source>
</evidence>